<dbReference type="RefSeq" id="WP_026418904.1">
    <property type="nucleotide sequence ID" value="NZ_AUBJ02000001.1"/>
</dbReference>
<reference evidence="1 2" key="1">
    <citation type="submission" date="2013-07" db="EMBL/GenBank/DDBJ databases">
        <authorList>
            <consortium name="DOE Joint Genome Institute"/>
            <person name="Reeve W."/>
            <person name="Huntemann M."/>
            <person name="Han J."/>
            <person name="Chen A."/>
            <person name="Kyrpides N."/>
            <person name="Mavromatis K."/>
            <person name="Markowitz V."/>
            <person name="Palaniappan K."/>
            <person name="Ivanova N."/>
            <person name="Schaumberg A."/>
            <person name="Pati A."/>
            <person name="Liolios K."/>
            <person name="Nordberg H.P."/>
            <person name="Cantor M.N."/>
            <person name="Hua S.X."/>
            <person name="Woyke T."/>
        </authorList>
    </citation>
    <scope>NUCLEOTIDE SEQUENCE [LARGE SCALE GENOMIC DNA]</scope>
    <source>
        <strain evidence="1 2">DSM 43889</strain>
    </source>
</reference>
<gene>
    <name evidence="1" type="ORF">G443_001750</name>
</gene>
<evidence type="ECO:0000313" key="1">
    <source>
        <dbReference type="EMBL" id="MCP2331480.1"/>
    </source>
</evidence>
<accession>A0ABT1JG58</accession>
<proteinExistence type="predicted"/>
<dbReference type="Proteomes" id="UP000791080">
    <property type="component" value="Unassembled WGS sequence"/>
</dbReference>
<dbReference type="EMBL" id="AUBJ02000001">
    <property type="protein sequence ID" value="MCP2331480.1"/>
    <property type="molecule type" value="Genomic_DNA"/>
</dbReference>
<keyword evidence="2" id="KW-1185">Reference proteome</keyword>
<reference evidence="1 2" key="2">
    <citation type="submission" date="2022-06" db="EMBL/GenBank/DDBJ databases">
        <title>Genomic Encyclopedia of Type Strains, Phase I: the one thousand microbial genomes (KMG-I) project.</title>
        <authorList>
            <person name="Kyrpides N."/>
        </authorList>
    </citation>
    <scope>NUCLEOTIDE SEQUENCE [LARGE SCALE GENOMIC DNA]</scope>
    <source>
        <strain evidence="1 2">DSM 43889</strain>
    </source>
</reference>
<evidence type="ECO:0000313" key="2">
    <source>
        <dbReference type="Proteomes" id="UP000791080"/>
    </source>
</evidence>
<name>A0ABT1JG58_ACTCY</name>
<sequence length="164" mass="18945">MTDDNRSKIWIRRHGWWQPPQPFTEDSGWHLWPAGQVLSRSPLSVMTPGFEYYVCDGGPSRRRALRRLVRVGSVSPRFVVTSLDDGFDQLGTFFRDQDRTLSVDGWYKDQYTRDKFRSPRNFHLLAWTFEVAETVAVPLPSTLRFAPSGWLNLERDALSPAEVG</sequence>
<protein>
    <submittedName>
        <fullName evidence="1">Uncharacterized protein</fullName>
    </submittedName>
</protein>
<organism evidence="1 2">
    <name type="scientific">Actinoalloteichus caeruleus DSM 43889</name>
    <dbReference type="NCBI Taxonomy" id="1120930"/>
    <lineage>
        <taxon>Bacteria</taxon>
        <taxon>Bacillati</taxon>
        <taxon>Actinomycetota</taxon>
        <taxon>Actinomycetes</taxon>
        <taxon>Pseudonocardiales</taxon>
        <taxon>Pseudonocardiaceae</taxon>
        <taxon>Actinoalloteichus</taxon>
        <taxon>Actinoalloteichus cyanogriseus</taxon>
    </lineage>
</organism>
<comment type="caution">
    <text evidence="1">The sequence shown here is derived from an EMBL/GenBank/DDBJ whole genome shotgun (WGS) entry which is preliminary data.</text>
</comment>